<keyword evidence="2" id="KW-1185">Reference proteome</keyword>
<comment type="caution">
    <text evidence="1">The sequence shown here is derived from an EMBL/GenBank/DDBJ whole genome shotgun (WGS) entry which is preliminary data.</text>
</comment>
<reference evidence="1 2" key="1">
    <citation type="submission" date="2017-11" db="EMBL/GenBank/DDBJ databases">
        <title>The genome of Rhizophagus clarus HR1 reveals common genetic basis of auxotrophy among arbuscular mycorrhizal fungi.</title>
        <authorList>
            <person name="Kobayashi Y."/>
        </authorList>
    </citation>
    <scope>NUCLEOTIDE SEQUENCE [LARGE SCALE GENOMIC DNA]</scope>
    <source>
        <strain evidence="1 2">HR1</strain>
    </source>
</reference>
<dbReference type="AlphaFoldDB" id="A0A2Z6RXT8"/>
<dbReference type="Proteomes" id="UP000247702">
    <property type="component" value="Unassembled WGS sequence"/>
</dbReference>
<accession>A0A2Z6RXT8</accession>
<dbReference type="EMBL" id="BEXD01004026">
    <property type="protein sequence ID" value="GBC05723.1"/>
    <property type="molecule type" value="Genomic_DNA"/>
</dbReference>
<organism evidence="1 2">
    <name type="scientific">Rhizophagus clarus</name>
    <dbReference type="NCBI Taxonomy" id="94130"/>
    <lineage>
        <taxon>Eukaryota</taxon>
        <taxon>Fungi</taxon>
        <taxon>Fungi incertae sedis</taxon>
        <taxon>Mucoromycota</taxon>
        <taxon>Glomeromycotina</taxon>
        <taxon>Glomeromycetes</taxon>
        <taxon>Glomerales</taxon>
        <taxon>Glomeraceae</taxon>
        <taxon>Rhizophagus</taxon>
    </lineage>
</organism>
<name>A0A2Z6RXT8_9GLOM</name>
<sequence>MCGFDGVFFNAKIRRIICSSALWTRNLTRMIFDEPPIFGCVDLMAVCSSALWTQNSTRMIFDESPIFGCVDLMVCFFNARIRRFILRLSGREIWQK</sequence>
<evidence type="ECO:0000313" key="2">
    <source>
        <dbReference type="Proteomes" id="UP000247702"/>
    </source>
</evidence>
<proteinExistence type="predicted"/>
<protein>
    <submittedName>
        <fullName evidence="1">Uncharacterized protein</fullName>
    </submittedName>
</protein>
<gene>
    <name evidence="1" type="ORF">RclHR1_00640011</name>
</gene>
<evidence type="ECO:0000313" key="1">
    <source>
        <dbReference type="EMBL" id="GBC05723.1"/>
    </source>
</evidence>